<evidence type="ECO:0000256" key="7">
    <source>
        <dbReference type="ARBA" id="ARBA00023014"/>
    </source>
</evidence>
<reference evidence="11" key="1">
    <citation type="journal article" date="2020" name="mSystems">
        <title>Genome- and Community-Level Interaction Insights into Carbon Utilization and Element Cycling Functions of Hydrothermarchaeota in Hydrothermal Sediment.</title>
        <authorList>
            <person name="Zhou Z."/>
            <person name="Liu Y."/>
            <person name="Xu W."/>
            <person name="Pan J."/>
            <person name="Luo Z.H."/>
            <person name="Li M."/>
        </authorList>
    </citation>
    <scope>NUCLEOTIDE SEQUENCE [LARGE SCALE GENOMIC DNA]</scope>
    <source>
        <strain evidence="11">SpSt-594</strain>
    </source>
</reference>
<dbReference type="Gene3D" id="3.40.640.10">
    <property type="entry name" value="Type I PLP-dependent aspartate aminotransferase-like (Major domain)"/>
    <property type="match status" value="1"/>
</dbReference>
<keyword evidence="6" id="KW-0408">Iron</keyword>
<dbReference type="GO" id="GO:0031071">
    <property type="term" value="F:cysteine desulfurase activity"/>
    <property type="evidence" value="ECO:0007669"/>
    <property type="project" value="UniProtKB-EC"/>
</dbReference>
<comment type="similarity">
    <text evidence="2">Belongs to the class-V pyridoxal-phosphate-dependent aminotransferase family. NifS/IscS subfamily.</text>
</comment>
<dbReference type="InterPro" id="IPR015424">
    <property type="entry name" value="PyrdxlP-dep_Trfase"/>
</dbReference>
<feature type="coiled-coil region" evidence="9">
    <location>
        <begin position="247"/>
        <end position="281"/>
    </location>
</feature>
<evidence type="ECO:0000256" key="2">
    <source>
        <dbReference type="ARBA" id="ARBA00006490"/>
    </source>
</evidence>
<dbReference type="InterPro" id="IPR015421">
    <property type="entry name" value="PyrdxlP-dep_Trfase_major"/>
</dbReference>
<evidence type="ECO:0000313" key="11">
    <source>
        <dbReference type="EMBL" id="HGU47567.1"/>
    </source>
</evidence>
<protein>
    <submittedName>
        <fullName evidence="11">Cysteine desulfurase</fullName>
    </submittedName>
</protein>
<evidence type="ECO:0000256" key="3">
    <source>
        <dbReference type="ARBA" id="ARBA00022679"/>
    </source>
</evidence>
<organism evidence="11">
    <name type="scientific">candidate division WOR-3 bacterium</name>
    <dbReference type="NCBI Taxonomy" id="2052148"/>
    <lineage>
        <taxon>Bacteria</taxon>
        <taxon>Bacteria division WOR-3</taxon>
    </lineage>
</organism>
<evidence type="ECO:0000256" key="5">
    <source>
        <dbReference type="ARBA" id="ARBA00022898"/>
    </source>
</evidence>
<comment type="catalytic activity">
    <reaction evidence="8">
        <text>(sulfur carrier)-H + L-cysteine = (sulfur carrier)-SH + L-alanine</text>
        <dbReference type="Rhea" id="RHEA:43892"/>
        <dbReference type="Rhea" id="RHEA-COMP:14737"/>
        <dbReference type="Rhea" id="RHEA-COMP:14739"/>
        <dbReference type="ChEBI" id="CHEBI:29917"/>
        <dbReference type="ChEBI" id="CHEBI:35235"/>
        <dbReference type="ChEBI" id="CHEBI:57972"/>
        <dbReference type="ChEBI" id="CHEBI:64428"/>
        <dbReference type="EC" id="2.8.1.7"/>
    </reaction>
</comment>
<dbReference type="Gene3D" id="3.90.1150.10">
    <property type="entry name" value="Aspartate Aminotransferase, domain 1"/>
    <property type="match status" value="1"/>
</dbReference>
<name>A0A7C4VZ71_UNCW3</name>
<feature type="domain" description="Aminotransferase class V" evidence="10">
    <location>
        <begin position="4"/>
        <end position="366"/>
    </location>
</feature>
<dbReference type="InterPro" id="IPR000192">
    <property type="entry name" value="Aminotrans_V_dom"/>
</dbReference>
<evidence type="ECO:0000256" key="1">
    <source>
        <dbReference type="ARBA" id="ARBA00001933"/>
    </source>
</evidence>
<dbReference type="FunFam" id="3.40.640.10:FF:000084">
    <property type="entry name" value="IscS-like cysteine desulfurase"/>
    <property type="match status" value="1"/>
</dbReference>
<keyword evidence="5" id="KW-0663">Pyridoxal phosphate</keyword>
<comment type="cofactor">
    <cofactor evidence="1">
        <name>pyridoxal 5'-phosphate</name>
        <dbReference type="ChEBI" id="CHEBI:597326"/>
    </cofactor>
</comment>
<dbReference type="InterPro" id="IPR016454">
    <property type="entry name" value="Cysteine_dSase"/>
</dbReference>
<gene>
    <name evidence="11" type="ORF">ENT60_03250</name>
</gene>
<evidence type="ECO:0000259" key="10">
    <source>
        <dbReference type="Pfam" id="PF00266"/>
    </source>
</evidence>
<dbReference type="NCBIfam" id="NF002806">
    <property type="entry name" value="PRK02948.1"/>
    <property type="match status" value="1"/>
</dbReference>
<dbReference type="SUPFAM" id="SSF53383">
    <property type="entry name" value="PLP-dependent transferases"/>
    <property type="match status" value="1"/>
</dbReference>
<dbReference type="GO" id="GO:0046872">
    <property type="term" value="F:metal ion binding"/>
    <property type="evidence" value="ECO:0007669"/>
    <property type="project" value="UniProtKB-KW"/>
</dbReference>
<dbReference type="InterPro" id="IPR015422">
    <property type="entry name" value="PyrdxlP-dep_Trfase_small"/>
</dbReference>
<dbReference type="EMBL" id="DSZH01000155">
    <property type="protein sequence ID" value="HGU47567.1"/>
    <property type="molecule type" value="Genomic_DNA"/>
</dbReference>
<evidence type="ECO:0000256" key="8">
    <source>
        <dbReference type="ARBA" id="ARBA00050776"/>
    </source>
</evidence>
<keyword evidence="7" id="KW-0411">Iron-sulfur</keyword>
<evidence type="ECO:0000256" key="4">
    <source>
        <dbReference type="ARBA" id="ARBA00022723"/>
    </source>
</evidence>
<dbReference type="PANTHER" id="PTHR11601:SF34">
    <property type="entry name" value="CYSTEINE DESULFURASE"/>
    <property type="match status" value="1"/>
</dbReference>
<dbReference type="PIRSF" id="PIRSF005572">
    <property type="entry name" value="NifS"/>
    <property type="match status" value="1"/>
</dbReference>
<evidence type="ECO:0000256" key="9">
    <source>
        <dbReference type="SAM" id="Coils"/>
    </source>
</evidence>
<dbReference type="AlphaFoldDB" id="A0A7C4VZ71"/>
<dbReference type="PANTHER" id="PTHR11601">
    <property type="entry name" value="CYSTEINE DESULFURYLASE FAMILY MEMBER"/>
    <property type="match status" value="1"/>
</dbReference>
<keyword evidence="4" id="KW-0479">Metal-binding</keyword>
<dbReference type="GO" id="GO:0051536">
    <property type="term" value="F:iron-sulfur cluster binding"/>
    <property type="evidence" value="ECO:0007669"/>
    <property type="project" value="UniProtKB-KW"/>
</dbReference>
<keyword evidence="3" id="KW-0808">Transferase</keyword>
<accession>A0A7C4VZ71</accession>
<evidence type="ECO:0000256" key="6">
    <source>
        <dbReference type="ARBA" id="ARBA00023004"/>
    </source>
</evidence>
<dbReference type="Pfam" id="PF00266">
    <property type="entry name" value="Aminotran_5"/>
    <property type="match status" value="1"/>
</dbReference>
<comment type="caution">
    <text evidence="11">The sequence shown here is derived from an EMBL/GenBank/DDBJ whole genome shotgun (WGS) entry which is preliminary data.</text>
</comment>
<keyword evidence="9" id="KW-0175">Coiled coil</keyword>
<proteinExistence type="inferred from homology"/>
<sequence>MKRVYLDHQATTPIHPEVLSLMENLQKEVFGNPQSSHYFGFEAKKLLEEAREKIASLLNVSPSEICFTSSGAESNNWAIKGVAFANQDKGNHIIVSAIEHSSIIQPAKRLEKMGFEITYLPVDKYGTVDLDELKKKIKKETILISIMHANYEVGTIEPIKEIAEIAKENNIIFHSDGVAAAGQLKIDLKELDVNLYTISSHTFYGPKGVALLYIKKGTKIQPLIEGGIQENNRRAGTENLIGIIGMAKAYEIAIKEMEERNERLKRLRNKLIQELPRMVENVYLTGHPENRLPNHVSFCVEYIEGEAMVLYLNQYGIACASGSACSSKQLKASHVLLAMGIPPILAQGSILFTLGIDNKEEDINYLLEVFPSIVKKLREISPLYKTS</sequence>